<gene>
    <name evidence="7" type="ORF">OEZ85_014365</name>
</gene>
<evidence type="ECO:0000313" key="7">
    <source>
        <dbReference type="EMBL" id="WIA17534.1"/>
    </source>
</evidence>
<feature type="compositionally biased region" description="Polar residues" evidence="5">
    <location>
        <begin position="1002"/>
        <end position="1014"/>
    </location>
</feature>
<dbReference type="SMART" id="SM00129">
    <property type="entry name" value="KISc"/>
    <property type="match status" value="1"/>
</dbReference>
<evidence type="ECO:0000256" key="2">
    <source>
        <dbReference type="ARBA" id="ARBA00023175"/>
    </source>
</evidence>
<dbReference type="Pfam" id="PF00225">
    <property type="entry name" value="Kinesin"/>
    <property type="match status" value="1"/>
</dbReference>
<feature type="compositionally biased region" description="Low complexity" evidence="5">
    <location>
        <begin position="64"/>
        <end position="81"/>
    </location>
</feature>
<keyword evidence="1 4" id="KW-0175">Coiled coil</keyword>
<dbReference type="PANTHER" id="PTHR47968">
    <property type="entry name" value="CENTROMERE PROTEIN E"/>
    <property type="match status" value="1"/>
</dbReference>
<protein>
    <recommendedName>
        <fullName evidence="6">Kinesin motor domain-containing protein</fullName>
    </recommendedName>
</protein>
<evidence type="ECO:0000256" key="3">
    <source>
        <dbReference type="PROSITE-ProRule" id="PRU00283"/>
    </source>
</evidence>
<feature type="region of interest" description="Disordered" evidence="5">
    <location>
        <begin position="836"/>
        <end position="860"/>
    </location>
</feature>
<feature type="compositionally biased region" description="Gly residues" evidence="5">
    <location>
        <begin position="842"/>
        <end position="858"/>
    </location>
</feature>
<keyword evidence="3" id="KW-0547">Nucleotide-binding</keyword>
<dbReference type="PANTHER" id="PTHR47968:SF75">
    <property type="entry name" value="CENTROMERE-ASSOCIATED PROTEIN E"/>
    <property type="match status" value="1"/>
</dbReference>
<feature type="region of interest" description="Disordered" evidence="5">
    <location>
        <begin position="989"/>
        <end position="1019"/>
    </location>
</feature>
<evidence type="ECO:0000256" key="1">
    <source>
        <dbReference type="ARBA" id="ARBA00023054"/>
    </source>
</evidence>
<feature type="region of interest" description="Disordered" evidence="5">
    <location>
        <begin position="453"/>
        <end position="481"/>
    </location>
</feature>
<feature type="binding site" evidence="3">
    <location>
        <begin position="147"/>
        <end position="154"/>
    </location>
    <ligand>
        <name>ATP</name>
        <dbReference type="ChEBI" id="CHEBI:30616"/>
    </ligand>
</feature>
<dbReference type="SUPFAM" id="SSF52540">
    <property type="entry name" value="P-loop containing nucleoside triphosphate hydrolases"/>
    <property type="match status" value="1"/>
</dbReference>
<keyword evidence="8" id="KW-1185">Reference proteome</keyword>
<dbReference type="InterPro" id="IPR027640">
    <property type="entry name" value="Kinesin-like_fam"/>
</dbReference>
<dbReference type="Gene3D" id="3.40.850.10">
    <property type="entry name" value="Kinesin motor domain"/>
    <property type="match status" value="1"/>
</dbReference>
<dbReference type="EMBL" id="CP126215">
    <property type="protein sequence ID" value="WIA17534.1"/>
    <property type="molecule type" value="Genomic_DNA"/>
</dbReference>
<keyword evidence="2 3" id="KW-0505">Motor protein</keyword>
<sequence length="1196" mass="122385">MNKKAAETTIRTSIRIRPCSDKEKETYPGPSLVQAGQGEVRLYAKPALSTFNAGNKGTGGGARETGPGKRPGTPTKRPGTPNAAASEAAQAVWRSMAMQQLGDFQSYPFANVYGPDAGNEQVYNGSGCRDIVDSVLGGCNGTIFVYGQTGAGKTHTMDAFTHLVLQQLYAAAARDDSNCEISITVSAVELYNEVLRCLLSGRENLQLRMGAGPGPGAASGVVLEGADERPCTTHLEAAAIVEAAKSSRSVGETRANARSSRGHLILRIRVETLQLSSSLGGVEPSDGVKPAAGAGSGPASVSFSLLNLVDLAGSERIDKSGSADTPLRLREALNINKSLLCLGNVVTALAERSEGRRNTHIPYRDSKLTRLLEDSLGGNAATALLACITPLPEWHLEQTRATLEFAARAARVVCSPQRNVLKLVPSPGSSDSSALIAQLQAEVETLKALLAQHQDGPLPDPAGAAKNNSSSGGGGGRASSAAGCSTAPGVGMLSRWATFHSSHGGVSSMIMARASDGGVGRSTGSFGGMSQVVTGSFRAGSSGGGSCAASMEAANNISTQVAAAEAAMALRDHIIKQLVTALQQKKAEVKALREQQAALQRQLEAAEGEGLASKQKLRELAEGIQALAAAREEEFERWKGHLEGVEVALQAAQQESLTYRQEALALVQQLTQLQARYRSLQSDTLRRSSLIQSANQSILLNTSASSQQAQEMLSAKPAAAAPDISSHMIQTISTRFDMSSGLMTRAGSSMLGGAANGPLQLEDALEKIQGIIPLLRKAAASATAAAGPIMSVTAAAAAARGMVFPLDEAHAAAAGGRPSSLKRDVSAKEGSGLSTILSCGSSSGGGSSDSEGGGGGKIPAGRMDAGGAAAAAADVAAKCRKCDSLKPLMALMQKLKDEMQQLRGLVKSQDSQLAAAAASSATLKRDLDESRQQVGSLQERIDELAEELEAARAAAAAAAAAASAPSAASGGAAAKNSATDTQPAAGTAAAAAAAGSGELGSPGTQLSRQSSSSKVPLMGDDTPLAELHAQILMSWHALAMPRTYRAAFVLGHGASADSAPWADRAQCQAHVALLACLHQLQEDTPAAALSQLSILAEEAEMLEAGLAAMSATDFEKLAQQWSVTDGGSAAARRTALLQKMWAPCSAVAADVLASASAAACQQCLSCAPALQLAALTIRSNASLMAAASNAVAEAAS</sequence>
<feature type="domain" description="Kinesin motor" evidence="6">
    <location>
        <begin position="9"/>
        <end position="412"/>
    </location>
</feature>
<proteinExistence type="inferred from homology"/>
<dbReference type="InterPro" id="IPR027417">
    <property type="entry name" value="P-loop_NTPase"/>
</dbReference>
<organism evidence="7 8">
    <name type="scientific">Tetradesmus obliquus</name>
    <name type="common">Green alga</name>
    <name type="synonym">Acutodesmus obliquus</name>
    <dbReference type="NCBI Taxonomy" id="3088"/>
    <lineage>
        <taxon>Eukaryota</taxon>
        <taxon>Viridiplantae</taxon>
        <taxon>Chlorophyta</taxon>
        <taxon>core chlorophytes</taxon>
        <taxon>Chlorophyceae</taxon>
        <taxon>CS clade</taxon>
        <taxon>Sphaeropleales</taxon>
        <taxon>Scenedesmaceae</taxon>
        <taxon>Tetradesmus</taxon>
    </lineage>
</organism>
<keyword evidence="3" id="KW-0067">ATP-binding</keyword>
<dbReference type="Proteomes" id="UP001244341">
    <property type="component" value="Chromosome 8b"/>
</dbReference>
<evidence type="ECO:0000259" key="6">
    <source>
        <dbReference type="PROSITE" id="PS50067"/>
    </source>
</evidence>
<reference evidence="7 8" key="1">
    <citation type="submission" date="2023-05" db="EMBL/GenBank/DDBJ databases">
        <title>A 100% complete, gapless, phased diploid assembly of the Scenedesmus obliquus UTEX 3031 genome.</title>
        <authorList>
            <person name="Biondi T.C."/>
            <person name="Hanschen E.R."/>
            <person name="Kwon T."/>
            <person name="Eng W."/>
            <person name="Kruse C.P.S."/>
            <person name="Koehler S.I."/>
            <person name="Kunde Y."/>
            <person name="Gleasner C.D."/>
            <person name="You Mak K.T."/>
            <person name="Polle J."/>
            <person name="Hovde B.T."/>
            <person name="Starkenburg S.R."/>
        </authorList>
    </citation>
    <scope>NUCLEOTIDE SEQUENCE [LARGE SCALE GENOMIC DNA]</scope>
    <source>
        <strain evidence="7 8">DOE0152z</strain>
    </source>
</reference>
<dbReference type="InterPro" id="IPR036961">
    <property type="entry name" value="Kinesin_motor_dom_sf"/>
</dbReference>
<feature type="region of interest" description="Disordered" evidence="5">
    <location>
        <begin position="50"/>
        <end position="84"/>
    </location>
</feature>
<evidence type="ECO:0000313" key="8">
    <source>
        <dbReference type="Proteomes" id="UP001244341"/>
    </source>
</evidence>
<feature type="coiled-coil region" evidence="4">
    <location>
        <begin position="575"/>
        <end position="609"/>
    </location>
</feature>
<evidence type="ECO:0000256" key="4">
    <source>
        <dbReference type="SAM" id="Coils"/>
    </source>
</evidence>
<dbReference type="InterPro" id="IPR001752">
    <property type="entry name" value="Kinesin_motor_dom"/>
</dbReference>
<accession>A0ABY8U836</accession>
<name>A0ABY8U836_TETOB</name>
<comment type="similarity">
    <text evidence="3">Belongs to the TRAFAC class myosin-kinesin ATPase superfamily. Kinesin family.</text>
</comment>
<dbReference type="PROSITE" id="PS50067">
    <property type="entry name" value="KINESIN_MOTOR_2"/>
    <property type="match status" value="1"/>
</dbReference>
<feature type="coiled-coil region" evidence="4">
    <location>
        <begin position="892"/>
        <end position="961"/>
    </location>
</feature>
<evidence type="ECO:0000256" key="5">
    <source>
        <dbReference type="SAM" id="MobiDB-lite"/>
    </source>
</evidence>
<dbReference type="PRINTS" id="PR00380">
    <property type="entry name" value="KINESINHEAVY"/>
</dbReference>